<organism evidence="3 4">
    <name type="scientific">Pelagomonas calceolata</name>
    <dbReference type="NCBI Taxonomy" id="35677"/>
    <lineage>
        <taxon>Eukaryota</taxon>
        <taxon>Sar</taxon>
        <taxon>Stramenopiles</taxon>
        <taxon>Ochrophyta</taxon>
        <taxon>Pelagophyceae</taxon>
        <taxon>Pelagomonadales</taxon>
        <taxon>Pelagomonadaceae</taxon>
        <taxon>Pelagomonas</taxon>
    </lineage>
</organism>
<dbReference type="AlphaFoldDB" id="A0A8J2SUR9"/>
<name>A0A8J2SUR9_9STRA</name>
<accession>A0A8J2SUR9</accession>
<evidence type="ECO:0000256" key="2">
    <source>
        <dbReference type="SAM" id="MobiDB-lite"/>
    </source>
</evidence>
<feature type="compositionally biased region" description="Basic and acidic residues" evidence="2">
    <location>
        <begin position="57"/>
        <end position="71"/>
    </location>
</feature>
<evidence type="ECO:0000313" key="3">
    <source>
        <dbReference type="EMBL" id="CAH0377418.1"/>
    </source>
</evidence>
<keyword evidence="4" id="KW-1185">Reference proteome</keyword>
<feature type="compositionally biased region" description="Basic and acidic residues" evidence="2">
    <location>
        <begin position="296"/>
        <end position="305"/>
    </location>
</feature>
<protein>
    <submittedName>
        <fullName evidence="3">Uncharacterized protein</fullName>
    </submittedName>
</protein>
<dbReference type="EMBL" id="CAKKNE010000005">
    <property type="protein sequence ID" value="CAH0377418.1"/>
    <property type="molecule type" value="Genomic_DNA"/>
</dbReference>
<keyword evidence="1" id="KW-0175">Coiled coil</keyword>
<gene>
    <name evidence="3" type="ORF">PECAL_5P19690</name>
</gene>
<feature type="non-terminal residue" evidence="3">
    <location>
        <position position="428"/>
    </location>
</feature>
<feature type="compositionally biased region" description="Basic and acidic residues" evidence="2">
    <location>
        <begin position="348"/>
        <end position="368"/>
    </location>
</feature>
<dbReference type="Proteomes" id="UP000789595">
    <property type="component" value="Unassembled WGS sequence"/>
</dbReference>
<feature type="region of interest" description="Disordered" evidence="2">
    <location>
        <begin position="348"/>
        <end position="428"/>
    </location>
</feature>
<evidence type="ECO:0000256" key="1">
    <source>
        <dbReference type="SAM" id="Coils"/>
    </source>
</evidence>
<comment type="caution">
    <text evidence="3">The sequence shown here is derived from an EMBL/GenBank/DDBJ whole genome shotgun (WGS) entry which is preliminary data.</text>
</comment>
<sequence length="428" mass="48327">MDVVDLLNDRETFADDLVDDASEPSLELHVTNDGTVVDSFLAERAIKLQEADAALAQRRDESARKLREARLQAENPPIREPASPVVNIGGALRRCEEDDDDSALPPTPPPRQRPSEMWTAGSPSTLPPPSPAFTTNQTVAVDDRNIRRPENAPAKSIEERLKLRIAGLSGTIREVTAEKHLVEQERDALKRELERERRRRSMTPTPQQIEKKSDETALKKELLAAREATATVKTALNDARKRERRAVELGGALRRRVGDERRRADAAENECNELKRRLAAVEAERDGEQRRLIMRRDADRRRTESYTKFAEAAAEASKREEALRDQLREAQNRGTRRARDLEALRRAAEDRCTDAEREARRLTDEVDALRAALGRAPKRRERPPTPSASPPRRPPSPKPPPPEKPSYWSEPDSSEEAPTPPRRRAAPH</sequence>
<reference evidence="3" key="1">
    <citation type="submission" date="2021-11" db="EMBL/GenBank/DDBJ databases">
        <authorList>
            <consortium name="Genoscope - CEA"/>
            <person name="William W."/>
        </authorList>
    </citation>
    <scope>NUCLEOTIDE SEQUENCE</scope>
</reference>
<feature type="region of interest" description="Disordered" evidence="2">
    <location>
        <begin position="56"/>
        <end position="136"/>
    </location>
</feature>
<evidence type="ECO:0000313" key="4">
    <source>
        <dbReference type="Proteomes" id="UP000789595"/>
    </source>
</evidence>
<feature type="compositionally biased region" description="Pro residues" evidence="2">
    <location>
        <begin position="384"/>
        <end position="404"/>
    </location>
</feature>
<proteinExistence type="predicted"/>
<feature type="region of interest" description="Disordered" evidence="2">
    <location>
        <begin position="296"/>
        <end position="322"/>
    </location>
</feature>
<feature type="coiled-coil region" evidence="1">
    <location>
        <begin position="172"/>
        <end position="199"/>
    </location>
</feature>